<keyword evidence="4" id="KW-1185">Reference proteome</keyword>
<proteinExistence type="predicted"/>
<evidence type="ECO:0000313" key="3">
    <source>
        <dbReference type="EMBL" id="QZN95503.1"/>
    </source>
</evidence>
<evidence type="ECO:0000256" key="1">
    <source>
        <dbReference type="ARBA" id="ARBA00023125"/>
    </source>
</evidence>
<organism evidence="3 4">
    <name type="scientific">Symbiopectobacterium purcellii</name>
    <dbReference type="NCBI Taxonomy" id="2871826"/>
    <lineage>
        <taxon>Bacteria</taxon>
        <taxon>Pseudomonadati</taxon>
        <taxon>Pseudomonadota</taxon>
        <taxon>Gammaproteobacteria</taxon>
        <taxon>Enterobacterales</taxon>
        <taxon>Enterobacteriaceae</taxon>
    </lineage>
</organism>
<keyword evidence="1" id="KW-0238">DNA-binding</keyword>
<dbReference type="EMBL" id="CP081864">
    <property type="protein sequence ID" value="QZN95503.1"/>
    <property type="molecule type" value="Genomic_DNA"/>
</dbReference>
<sequence>MVINNVLLFGQDSFFCKTISDLLLKKNIQHVHVKNYRQFFTQLVNDAPSLVIVTDDILDCERKIELFKIKCYSLGVRVLLFTEGCIDLSISKDLSVVDKRNSLHLYESIIDLFVAGYRLIDSKVAPDKKVNVQKVLSPRENTILSMMTGGVSVRDISKQLKIKEKKL</sequence>
<dbReference type="Proteomes" id="UP000825886">
    <property type="component" value="Chromosome"/>
</dbReference>
<gene>
    <name evidence="3" type="ORF">K6K13_20395</name>
</gene>
<evidence type="ECO:0000259" key="2">
    <source>
        <dbReference type="Pfam" id="PF00196"/>
    </source>
</evidence>
<dbReference type="Pfam" id="PF00196">
    <property type="entry name" value="GerE"/>
    <property type="match status" value="1"/>
</dbReference>
<reference evidence="3 4" key="1">
    <citation type="submission" date="2021-08" db="EMBL/GenBank/DDBJ databases">
        <title>Culture and genomic analysis of Symbiopectobacterium purcellii sp. nov. gen. nov., isolated from the leafhopper Empoasca decipiens.</title>
        <authorList>
            <person name="Nadal-Jimenez P."/>
            <person name="Siozios S."/>
            <person name="Halliday N."/>
            <person name="Camara M."/>
            <person name="Hurst G.D.D."/>
        </authorList>
    </citation>
    <scope>NUCLEOTIDE SEQUENCE [LARGE SCALE GENOMIC DNA]</scope>
    <source>
        <strain evidence="3 4">SyEd1</strain>
    </source>
</reference>
<feature type="domain" description="HTH luxR-type" evidence="2">
    <location>
        <begin position="135"/>
        <end position="165"/>
    </location>
</feature>
<protein>
    <submittedName>
        <fullName evidence="3">LuxR C-terminal-related transcriptional regulator</fullName>
    </submittedName>
</protein>
<evidence type="ECO:0000313" key="4">
    <source>
        <dbReference type="Proteomes" id="UP000825886"/>
    </source>
</evidence>
<dbReference type="InterPro" id="IPR000792">
    <property type="entry name" value="Tscrpt_reg_LuxR_C"/>
</dbReference>
<name>A0ABX9AK04_9ENTR</name>
<accession>A0ABX9AK04</accession>
<dbReference type="RefSeq" id="WP_222158595.1">
    <property type="nucleotide sequence ID" value="NZ_CP081864.1"/>
</dbReference>